<dbReference type="NCBIfam" id="NF007714">
    <property type="entry name" value="PRK10410.1-2"/>
    <property type="match status" value="1"/>
</dbReference>
<dbReference type="HOGENOM" id="CLU_138593_0_0_9"/>
<evidence type="ECO:0000313" key="2">
    <source>
        <dbReference type="Proteomes" id="UP000007887"/>
    </source>
</evidence>
<evidence type="ECO:0008006" key="3">
    <source>
        <dbReference type="Google" id="ProtNLM"/>
    </source>
</evidence>
<organism evidence="1 2">
    <name type="scientific">Selenomonas ruminantium subsp. lactilytica (strain NBRC 103574 / TAM6421)</name>
    <dbReference type="NCBI Taxonomy" id="927704"/>
    <lineage>
        <taxon>Bacteria</taxon>
        <taxon>Bacillati</taxon>
        <taxon>Bacillota</taxon>
        <taxon>Negativicutes</taxon>
        <taxon>Selenomonadales</taxon>
        <taxon>Selenomonadaceae</taxon>
        <taxon>Selenomonas</taxon>
    </lineage>
</organism>
<dbReference type="InterPro" id="IPR020483">
    <property type="entry name" value="Uncharacterised_YgbA"/>
</dbReference>
<reference evidence="1 2" key="1">
    <citation type="submission" date="2011-10" db="EMBL/GenBank/DDBJ databases">
        <title>Whole genome sequence of Selenomonas ruminantium subsp. lactilytica TAM6421.</title>
        <authorList>
            <person name="Oguchi A."/>
            <person name="Ankai A."/>
            <person name="Kaneko J."/>
            <person name="Yamada-Narita S."/>
            <person name="Fukui S."/>
            <person name="Takahashi M."/>
            <person name="Onodera T."/>
            <person name="Kojima S."/>
            <person name="Fushimi T."/>
            <person name="Abe N."/>
            <person name="Kamio Y."/>
            <person name="Yamazaki S."/>
            <person name="Fujita N."/>
        </authorList>
    </citation>
    <scope>NUCLEOTIDE SEQUENCE [LARGE SCALE GENOMIC DNA]</scope>
    <source>
        <strain evidence="2">NBRC 103574 / TAM6421</strain>
    </source>
</reference>
<dbReference type="eggNOG" id="ENOG5032ZJK">
    <property type="taxonomic scope" value="Bacteria"/>
</dbReference>
<accession>I0GQS7</accession>
<dbReference type="KEGG" id="sri:SELR_14060"/>
<proteinExistence type="predicted"/>
<sequence length="129" mass="15241">MSIDIEKRRQEETQTVLEIIKIYCRGHNHLRANGKDLCPNCRKIADYALDKLNKCPRMDIKTFCSVCPIHCYGKEEAAQIQEMMRYGGPRMLWHHPVMALRHIFIEWRTRHGLRDKEEMVSARAKEKSS</sequence>
<gene>
    <name evidence="1" type="ordered locus">SELR_14060</name>
</gene>
<dbReference type="RefSeq" id="WP_014424551.1">
    <property type="nucleotide sequence ID" value="NC_017068.1"/>
</dbReference>
<name>I0GQS7_SELRL</name>
<dbReference type="EMBL" id="AP012292">
    <property type="protein sequence ID" value="BAL83114.1"/>
    <property type="molecule type" value="Genomic_DNA"/>
</dbReference>
<protein>
    <recommendedName>
        <fullName evidence="3">Nitrous oxide-stimulated promoter</fullName>
    </recommendedName>
</protein>
<evidence type="ECO:0000313" key="1">
    <source>
        <dbReference type="EMBL" id="BAL83114.1"/>
    </source>
</evidence>
<dbReference type="AlphaFoldDB" id="I0GQS7"/>
<dbReference type="Pfam" id="PF11756">
    <property type="entry name" value="YgbA_NO"/>
    <property type="match status" value="1"/>
</dbReference>
<dbReference type="Proteomes" id="UP000007887">
    <property type="component" value="Chromosome"/>
</dbReference>
<dbReference type="PATRIC" id="fig|927704.6.peg.1450"/>